<dbReference type="RefSeq" id="WP_138839579.1">
    <property type="nucleotide sequence ID" value="NZ_VCPD01000001.1"/>
</dbReference>
<protein>
    <submittedName>
        <fullName evidence="3">Peptidoglycan-binding protein</fullName>
    </submittedName>
</protein>
<dbReference type="SUPFAM" id="SSF50494">
    <property type="entry name" value="Trypsin-like serine proteases"/>
    <property type="match status" value="1"/>
</dbReference>
<feature type="signal peptide" evidence="1">
    <location>
        <begin position="1"/>
        <end position="21"/>
    </location>
</feature>
<dbReference type="Pfam" id="PF13365">
    <property type="entry name" value="Trypsin_2"/>
    <property type="match status" value="1"/>
</dbReference>
<evidence type="ECO:0000313" key="4">
    <source>
        <dbReference type="Proteomes" id="UP001193035"/>
    </source>
</evidence>
<organism evidence="3 4">
    <name type="scientific">Ruegeria sediminis</name>
    <dbReference type="NCBI Taxonomy" id="2583820"/>
    <lineage>
        <taxon>Bacteria</taxon>
        <taxon>Pseudomonadati</taxon>
        <taxon>Pseudomonadota</taxon>
        <taxon>Alphaproteobacteria</taxon>
        <taxon>Rhodobacterales</taxon>
        <taxon>Roseobacteraceae</taxon>
        <taxon>Ruegeria</taxon>
    </lineage>
</organism>
<dbReference type="Gene3D" id="1.10.101.10">
    <property type="entry name" value="PGBD-like superfamily/PGBD"/>
    <property type="match status" value="1"/>
</dbReference>
<name>A0ABY2X3G4_9RHOB</name>
<sequence length="581" mass="62558">MVRAFTTVVFLLFCGLRAAFAQQAQDEGVWVQIEALPTLQQAQERAQDYSDALADVNGFRLGSGWYAIVLGPYLRSDAEQVLRVYRAERQIPADSFLAFSGSFGQQFWPIGANLLDRAAVTPPVEQSAQPQQPEIVRRDEPADETRAEALRSEQLLSGQERMDLQIALQAAGFYNAAIDGAFGPGTRRSMQDWQLYNGFEATGILTTRQRKLLMDDYNEPLISVGMKRYTDREAGIEMHLPLGAVEFSRHEAPFAHFDSSSDLGARVLLISQKGTEATLRGLYEVMQTLEIVPLDGPRERSRNSFVLQGQGNGIVSHTEAELRDGQIKGFTLVWPEGDEARRARVLAAMKASFNRIDGVLPDTAGADAEQRIDLVAGLNIRKPRLSRSGFYVDATGAVLTVAEVADGCARITLDGRFDANVAARNDDLGVALLRPVQALAPITVAQLGAAGPRISSEVAASGYSYEGALGAPTLTFGKVSDVRGLNGEAGISRLELAAQAGDAGGPVFDEDGNVVGMLLPAPAKDKALPRNVSFAADAASLTRVLADAGMRGREAQTNADISPDELSNRASGMTVLVSCWD</sequence>
<feature type="chain" id="PRO_5045267161" evidence="1">
    <location>
        <begin position="22"/>
        <end position="581"/>
    </location>
</feature>
<feature type="domain" description="Peptidoglycan binding-like" evidence="2">
    <location>
        <begin position="157"/>
        <end position="213"/>
    </location>
</feature>
<evidence type="ECO:0000259" key="2">
    <source>
        <dbReference type="Pfam" id="PF01471"/>
    </source>
</evidence>
<dbReference type="Pfam" id="PF01471">
    <property type="entry name" value="PG_binding_1"/>
    <property type="match status" value="1"/>
</dbReference>
<evidence type="ECO:0000256" key="1">
    <source>
        <dbReference type="SAM" id="SignalP"/>
    </source>
</evidence>
<keyword evidence="1" id="KW-0732">Signal</keyword>
<proteinExistence type="predicted"/>
<comment type="caution">
    <text evidence="3">The sequence shown here is derived from an EMBL/GenBank/DDBJ whole genome shotgun (WGS) entry which is preliminary data.</text>
</comment>
<dbReference type="SUPFAM" id="SSF47090">
    <property type="entry name" value="PGBD-like"/>
    <property type="match status" value="1"/>
</dbReference>
<dbReference type="InterPro" id="IPR009003">
    <property type="entry name" value="Peptidase_S1_PA"/>
</dbReference>
<gene>
    <name evidence="3" type="ORF">FGK63_00145</name>
</gene>
<reference evidence="3 4" key="1">
    <citation type="submission" date="2019-05" db="EMBL/GenBank/DDBJ databases">
        <title>Ruegeria sp. nov., isolated from tidal flat.</title>
        <authorList>
            <person name="Kim W."/>
        </authorList>
    </citation>
    <scope>NUCLEOTIDE SEQUENCE [LARGE SCALE GENOMIC DNA]</scope>
    <source>
        <strain evidence="3 4">CAU 1488</strain>
    </source>
</reference>
<dbReference type="EMBL" id="VCPD01000001">
    <property type="protein sequence ID" value="TMV09520.1"/>
    <property type="molecule type" value="Genomic_DNA"/>
</dbReference>
<dbReference type="InterPro" id="IPR036366">
    <property type="entry name" value="PGBDSf"/>
</dbReference>
<dbReference type="InterPro" id="IPR002477">
    <property type="entry name" value="Peptidoglycan-bd-like"/>
</dbReference>
<dbReference type="Gene3D" id="2.40.10.120">
    <property type="match status" value="1"/>
</dbReference>
<accession>A0ABY2X3G4</accession>
<keyword evidence="4" id="KW-1185">Reference proteome</keyword>
<evidence type="ECO:0000313" key="3">
    <source>
        <dbReference type="EMBL" id="TMV09520.1"/>
    </source>
</evidence>
<dbReference type="InterPro" id="IPR036365">
    <property type="entry name" value="PGBD-like_sf"/>
</dbReference>
<dbReference type="Proteomes" id="UP001193035">
    <property type="component" value="Unassembled WGS sequence"/>
</dbReference>